<protein>
    <submittedName>
        <fullName evidence="2">Uncharacterized protein</fullName>
    </submittedName>
</protein>
<dbReference type="Proteomes" id="UP000293195">
    <property type="component" value="Unassembled WGS sequence"/>
</dbReference>
<organism evidence="2 3">
    <name type="scientific">Alternaria tenuissima</name>
    <dbReference type="NCBI Taxonomy" id="119927"/>
    <lineage>
        <taxon>Eukaryota</taxon>
        <taxon>Fungi</taxon>
        <taxon>Dikarya</taxon>
        <taxon>Ascomycota</taxon>
        <taxon>Pezizomycotina</taxon>
        <taxon>Dothideomycetes</taxon>
        <taxon>Pleosporomycetidae</taxon>
        <taxon>Pleosporales</taxon>
        <taxon>Pleosporineae</taxon>
        <taxon>Pleosporaceae</taxon>
        <taxon>Alternaria</taxon>
        <taxon>Alternaria sect. Alternaria</taxon>
        <taxon>Alternaria alternata complex</taxon>
    </lineage>
</organism>
<name>A0ABY0FMZ9_9PLEO</name>
<feature type="non-terminal residue" evidence="2">
    <location>
        <position position="165"/>
    </location>
</feature>
<feature type="compositionally biased region" description="Basic and acidic residues" evidence="1">
    <location>
        <begin position="43"/>
        <end position="54"/>
    </location>
</feature>
<sequence length="165" mass="19079">MIRGKDTVPPTKVKEKVTSETARQPIKKKKKKKKKMMMMKMRVPGEETQPEKERNSKKKKKPNTRNKKKQTGDMTQATVAASYQECDEAVSAPVITAETRIKPEAAHIFVKGNRTAMDRTHELDRSLNDEYGNEVDEYKRSLEQRLKPDASYMTHQSEINWALRT</sequence>
<proteinExistence type="predicted"/>
<evidence type="ECO:0000256" key="1">
    <source>
        <dbReference type="SAM" id="MobiDB-lite"/>
    </source>
</evidence>
<feature type="compositionally biased region" description="Basic residues" evidence="1">
    <location>
        <begin position="25"/>
        <end position="37"/>
    </location>
</feature>
<feature type="compositionally biased region" description="Basic and acidic residues" evidence="1">
    <location>
        <begin position="1"/>
        <end position="18"/>
    </location>
</feature>
<evidence type="ECO:0000313" key="3">
    <source>
        <dbReference type="Proteomes" id="UP000293195"/>
    </source>
</evidence>
<feature type="compositionally biased region" description="Basic residues" evidence="1">
    <location>
        <begin position="55"/>
        <end position="69"/>
    </location>
</feature>
<feature type="region of interest" description="Disordered" evidence="1">
    <location>
        <begin position="1"/>
        <end position="76"/>
    </location>
</feature>
<evidence type="ECO:0000313" key="2">
    <source>
        <dbReference type="EMBL" id="RYN70636.1"/>
    </source>
</evidence>
<accession>A0ABY0FMZ9</accession>
<reference evidence="3" key="1">
    <citation type="journal article" date="2019" name="bioRxiv">
        <title>Genomics, evolutionary history and diagnostics of the Alternaria alternata species group including apple and Asian pear pathotypes.</title>
        <authorList>
            <person name="Armitage A.D."/>
            <person name="Cockerton H.M."/>
            <person name="Sreenivasaprasad S."/>
            <person name="Woodhall J.W."/>
            <person name="Lane C.R."/>
            <person name="Harrison R.J."/>
            <person name="Clarkson J.P."/>
        </authorList>
    </citation>
    <scope>NUCLEOTIDE SEQUENCE [LARGE SCALE GENOMIC DNA]</scope>
    <source>
        <strain evidence="3">FERA 635</strain>
    </source>
</reference>
<comment type="caution">
    <text evidence="2">The sequence shown here is derived from an EMBL/GenBank/DDBJ whole genome shotgun (WGS) entry which is preliminary data.</text>
</comment>
<gene>
    <name evidence="2" type="ORF">AA0119_g13690</name>
</gene>
<dbReference type="EMBL" id="PDXF01000708">
    <property type="protein sequence ID" value="RYN70636.1"/>
    <property type="molecule type" value="Genomic_DNA"/>
</dbReference>
<keyword evidence="3" id="KW-1185">Reference proteome</keyword>